<evidence type="ECO:0000313" key="2">
    <source>
        <dbReference type="EMBL" id="NHB90524.1"/>
    </source>
</evidence>
<dbReference type="RefSeq" id="WP_422630947.1">
    <property type="nucleotide sequence ID" value="NZ_CAWPIF010000197.1"/>
</dbReference>
<feature type="domain" description="Gp5/Type VI secretion system Vgr C-terminal trimerisation" evidence="1">
    <location>
        <begin position="36"/>
        <end position="110"/>
    </location>
</feature>
<proteinExistence type="predicted"/>
<reference evidence="2 3" key="1">
    <citation type="submission" date="2018-02" db="EMBL/GenBank/DDBJ databases">
        <authorList>
            <person name="Machado R.A."/>
        </authorList>
    </citation>
    <scope>NUCLEOTIDE SEQUENCE [LARGE SCALE GENOMIC DNA]</scope>
    <source>
        <strain evidence="2 3">T327</strain>
    </source>
</reference>
<keyword evidence="3" id="KW-1185">Reference proteome</keyword>
<organism evidence="2 3">
    <name type="scientific">Photorhabdus tasmaniensis</name>
    <dbReference type="NCBI Taxonomy" id="1004159"/>
    <lineage>
        <taxon>Bacteria</taxon>
        <taxon>Pseudomonadati</taxon>
        <taxon>Pseudomonadota</taxon>
        <taxon>Gammaproteobacteria</taxon>
        <taxon>Enterobacterales</taxon>
        <taxon>Morganellaceae</taxon>
        <taxon>Photorhabdus</taxon>
    </lineage>
</organism>
<sequence length="186" mass="20085">VDFLDGDPDQPIVTGRTYHANNIPPGTLPGSKTQMAFRSKTHKGEGYNELCFEDAKGSEALSLHAQRDMHTRVKHHQTLTVETADREITVQAGDEKTTIEQGNLMETICQLRSTDANQVQVRTSAGKAGDGTQLYEASDTIMLKVGAGKIVMTPESIKIIFGGETNSIEINASGVIVLGGNINMNK</sequence>
<dbReference type="EMBL" id="PUJU01000197">
    <property type="protein sequence ID" value="NHB90524.1"/>
    <property type="molecule type" value="Genomic_DNA"/>
</dbReference>
<dbReference type="InterPro" id="IPR054030">
    <property type="entry name" value="Gp5_Vgr_C"/>
</dbReference>
<name>A0ABX0GNR3_9GAMM</name>
<gene>
    <name evidence="2" type="ORF">C5471_23790</name>
</gene>
<dbReference type="Gene3D" id="2.20.220.20">
    <property type="match status" value="1"/>
</dbReference>
<comment type="caution">
    <text evidence="2">The sequence shown here is derived from an EMBL/GenBank/DDBJ whole genome shotgun (WGS) entry which is preliminary data.</text>
</comment>
<accession>A0ABX0GNR3</accession>
<feature type="non-terminal residue" evidence="2">
    <location>
        <position position="1"/>
    </location>
</feature>
<dbReference type="Pfam" id="PF22178">
    <property type="entry name" value="Gp5_trimer_C"/>
    <property type="match status" value="1"/>
</dbReference>
<evidence type="ECO:0000259" key="1">
    <source>
        <dbReference type="Pfam" id="PF22178"/>
    </source>
</evidence>
<dbReference type="Proteomes" id="UP000697802">
    <property type="component" value="Unassembled WGS sequence"/>
</dbReference>
<evidence type="ECO:0000313" key="3">
    <source>
        <dbReference type="Proteomes" id="UP000697802"/>
    </source>
</evidence>
<protein>
    <submittedName>
        <fullName evidence="2">Type VI secretion system tip protein VgrG</fullName>
    </submittedName>
</protein>
<dbReference type="SUPFAM" id="SSF69349">
    <property type="entry name" value="Phage fibre proteins"/>
    <property type="match status" value="1"/>
</dbReference>